<organism evidence="5 6">
    <name type="scientific">Gynuella sunshinyii YC6258</name>
    <dbReference type="NCBI Taxonomy" id="1445510"/>
    <lineage>
        <taxon>Bacteria</taxon>
        <taxon>Pseudomonadati</taxon>
        <taxon>Pseudomonadota</taxon>
        <taxon>Gammaproteobacteria</taxon>
        <taxon>Oceanospirillales</taxon>
        <taxon>Saccharospirillaceae</taxon>
        <taxon>Gynuella</taxon>
    </lineage>
</organism>
<evidence type="ECO:0000256" key="3">
    <source>
        <dbReference type="SAM" id="Coils"/>
    </source>
</evidence>
<name>A0A0C5VGJ1_9GAMM</name>
<feature type="domain" description="Response regulatory" evidence="4">
    <location>
        <begin position="4"/>
        <end position="119"/>
    </location>
</feature>
<evidence type="ECO:0000313" key="6">
    <source>
        <dbReference type="Proteomes" id="UP000032266"/>
    </source>
</evidence>
<feature type="coiled-coil region" evidence="3">
    <location>
        <begin position="121"/>
        <end position="148"/>
    </location>
</feature>
<evidence type="ECO:0000256" key="2">
    <source>
        <dbReference type="PROSITE-ProRule" id="PRU00169"/>
    </source>
</evidence>
<dbReference type="InterPro" id="IPR011006">
    <property type="entry name" value="CheY-like_superfamily"/>
</dbReference>
<evidence type="ECO:0000313" key="5">
    <source>
        <dbReference type="EMBL" id="AJQ93296.1"/>
    </source>
</evidence>
<dbReference type="Gene3D" id="3.30.450.20">
    <property type="entry name" value="PAS domain"/>
    <property type="match status" value="1"/>
</dbReference>
<keyword evidence="6" id="KW-1185">Reference proteome</keyword>
<dbReference type="HOGENOM" id="CLU_081249_0_0_6"/>
<keyword evidence="1 2" id="KW-0597">Phosphoprotein</keyword>
<dbReference type="OrthoDB" id="9802066at2"/>
<dbReference type="InterPro" id="IPR050595">
    <property type="entry name" value="Bact_response_regulator"/>
</dbReference>
<dbReference type="SUPFAM" id="SSF55785">
    <property type="entry name" value="PYP-like sensor domain (PAS domain)"/>
    <property type="match status" value="1"/>
</dbReference>
<dbReference type="PROSITE" id="PS50110">
    <property type="entry name" value="RESPONSE_REGULATORY"/>
    <property type="match status" value="1"/>
</dbReference>
<dbReference type="AlphaFoldDB" id="A0A0C5VGJ1"/>
<protein>
    <submittedName>
        <fullName evidence="5">Response regulator containing CheY-like receiver, AAA-type ATPase, and DNA-binding domain</fullName>
    </submittedName>
</protein>
<keyword evidence="3" id="KW-0175">Coiled coil</keyword>
<sequence>MTRTILVVDDETNIRKSIQRIFRSGQYEVLTAGDGFEALDVMNQKEVGVILSDHRMPNMDGTELFTQIKDLYPKTVRIMLTGYNDVDNLTHAINNGGIYKFLTKPWEDSELIEVVESAFEIYEMEARNDELSKRLKHINEQLENSVAQQSRVLKMNIRTLQTSQDIIDSLPMSIVCFGDDGIVVEANKQACSFFGQGHALVGMPFAQVLPTEITSVISDHPGPDDFREIVITGPKTLVYAISSFESTSGASGFIFIGYEKHLNED</sequence>
<feature type="modified residue" description="4-aspartylphosphate" evidence="2">
    <location>
        <position position="53"/>
    </location>
</feature>
<proteinExistence type="predicted"/>
<dbReference type="InterPro" id="IPR001789">
    <property type="entry name" value="Sig_transdc_resp-reg_receiver"/>
</dbReference>
<gene>
    <name evidence="5" type="ORF">YC6258_01248</name>
</gene>
<dbReference type="Pfam" id="PF00072">
    <property type="entry name" value="Response_reg"/>
    <property type="match status" value="1"/>
</dbReference>
<dbReference type="SMART" id="SM00448">
    <property type="entry name" value="REC"/>
    <property type="match status" value="1"/>
</dbReference>
<dbReference type="KEGG" id="gsn:YC6258_01248"/>
<dbReference type="PANTHER" id="PTHR44591:SF19">
    <property type="entry name" value="TWO-COMPONENT RESPONSE REGULATOR-RELATED"/>
    <property type="match status" value="1"/>
</dbReference>
<dbReference type="PANTHER" id="PTHR44591">
    <property type="entry name" value="STRESS RESPONSE REGULATOR PROTEIN 1"/>
    <property type="match status" value="1"/>
</dbReference>
<dbReference type="Gene3D" id="3.40.50.2300">
    <property type="match status" value="1"/>
</dbReference>
<dbReference type="CDD" id="cd17569">
    <property type="entry name" value="REC_HupR-like"/>
    <property type="match status" value="1"/>
</dbReference>
<dbReference type="InterPro" id="IPR035965">
    <property type="entry name" value="PAS-like_dom_sf"/>
</dbReference>
<reference evidence="5 6" key="1">
    <citation type="submission" date="2014-01" db="EMBL/GenBank/DDBJ databases">
        <title>Full genme sequencing of cellulolytic bacterium Gynuella sunshinyii YC6258T gen. nov., sp. nov.</title>
        <authorList>
            <person name="Khan H."/>
            <person name="Chung E.J."/>
            <person name="Chung Y.R."/>
        </authorList>
    </citation>
    <scope>NUCLEOTIDE SEQUENCE [LARGE SCALE GENOMIC DNA]</scope>
    <source>
        <strain evidence="5 6">YC6258</strain>
    </source>
</reference>
<dbReference type="GO" id="GO:0000160">
    <property type="term" value="P:phosphorelay signal transduction system"/>
    <property type="evidence" value="ECO:0007669"/>
    <property type="project" value="InterPro"/>
</dbReference>
<dbReference type="GO" id="GO:0003677">
    <property type="term" value="F:DNA binding"/>
    <property type="evidence" value="ECO:0007669"/>
    <property type="project" value="UniProtKB-KW"/>
</dbReference>
<dbReference type="InterPro" id="IPR000014">
    <property type="entry name" value="PAS"/>
</dbReference>
<accession>A0A0C5VGJ1</accession>
<keyword evidence="5" id="KW-0238">DNA-binding</keyword>
<dbReference type="STRING" id="1445510.YC6258_01248"/>
<dbReference type="Pfam" id="PF13188">
    <property type="entry name" value="PAS_8"/>
    <property type="match status" value="1"/>
</dbReference>
<evidence type="ECO:0000256" key="1">
    <source>
        <dbReference type="ARBA" id="ARBA00022553"/>
    </source>
</evidence>
<dbReference type="EMBL" id="CP007142">
    <property type="protein sequence ID" value="AJQ93296.1"/>
    <property type="molecule type" value="Genomic_DNA"/>
</dbReference>
<dbReference type="SUPFAM" id="SSF52172">
    <property type="entry name" value="CheY-like"/>
    <property type="match status" value="1"/>
</dbReference>
<dbReference type="Proteomes" id="UP000032266">
    <property type="component" value="Chromosome"/>
</dbReference>
<dbReference type="RefSeq" id="WP_052830084.1">
    <property type="nucleotide sequence ID" value="NZ_CP007142.1"/>
</dbReference>
<evidence type="ECO:0000259" key="4">
    <source>
        <dbReference type="PROSITE" id="PS50110"/>
    </source>
</evidence>